<proteinExistence type="predicted"/>
<evidence type="ECO:0000313" key="2">
    <source>
        <dbReference type="EMBL" id="RAL41540.1"/>
    </source>
</evidence>
<dbReference type="PANTHER" id="PTHR34264:SF3">
    <property type="entry name" value="ATP SYNTHASE SUBUNIT B, CHLOROPLASTIC"/>
    <property type="match status" value="1"/>
</dbReference>
<protein>
    <submittedName>
        <fullName evidence="2">Uncharacterized protein</fullName>
    </submittedName>
</protein>
<gene>
    <name evidence="2" type="ORF">DM860_010334</name>
</gene>
<dbReference type="Proteomes" id="UP000249390">
    <property type="component" value="Unassembled WGS sequence"/>
</dbReference>
<organism evidence="2 3">
    <name type="scientific">Cuscuta australis</name>
    <dbReference type="NCBI Taxonomy" id="267555"/>
    <lineage>
        <taxon>Eukaryota</taxon>
        <taxon>Viridiplantae</taxon>
        <taxon>Streptophyta</taxon>
        <taxon>Embryophyta</taxon>
        <taxon>Tracheophyta</taxon>
        <taxon>Spermatophyta</taxon>
        <taxon>Magnoliopsida</taxon>
        <taxon>eudicotyledons</taxon>
        <taxon>Gunneridae</taxon>
        <taxon>Pentapetalae</taxon>
        <taxon>asterids</taxon>
        <taxon>lamiids</taxon>
        <taxon>Solanales</taxon>
        <taxon>Convolvulaceae</taxon>
        <taxon>Cuscuteae</taxon>
        <taxon>Cuscuta</taxon>
        <taxon>Cuscuta subgen. Grammica</taxon>
        <taxon>Cuscuta sect. Cleistogrammica</taxon>
    </lineage>
</organism>
<dbReference type="GO" id="GO:0006754">
    <property type="term" value="P:ATP biosynthetic process"/>
    <property type="evidence" value="ECO:0007669"/>
    <property type="project" value="UniProtKB-KW"/>
</dbReference>
<name>A0A328D8P4_9ASTE</name>
<keyword evidence="1" id="KW-0066">ATP synthesis</keyword>
<accession>A0A328D8P4</accession>
<dbReference type="EMBL" id="NQVE01000188">
    <property type="protein sequence ID" value="RAL41540.1"/>
    <property type="molecule type" value="Genomic_DNA"/>
</dbReference>
<dbReference type="PANTHER" id="PTHR34264">
    <property type="entry name" value="ATP SYNTHASE SUBUNIT B, CHLOROPLASTIC"/>
    <property type="match status" value="1"/>
</dbReference>
<dbReference type="AlphaFoldDB" id="A0A328D8P4"/>
<keyword evidence="3" id="KW-1185">Reference proteome</keyword>
<evidence type="ECO:0000313" key="3">
    <source>
        <dbReference type="Proteomes" id="UP000249390"/>
    </source>
</evidence>
<evidence type="ECO:0000256" key="1">
    <source>
        <dbReference type="ARBA" id="ARBA00023310"/>
    </source>
</evidence>
<comment type="caution">
    <text evidence="2">The sequence shown here is derived from an EMBL/GenBank/DDBJ whole genome shotgun (WGS) entry which is preliminary data.</text>
</comment>
<reference evidence="2 3" key="1">
    <citation type="submission" date="2018-06" db="EMBL/GenBank/DDBJ databases">
        <title>The Genome of Cuscuta australis (Dodder) Provides Insight into the Evolution of Plant Parasitism.</title>
        <authorList>
            <person name="Liu H."/>
        </authorList>
    </citation>
    <scope>NUCLEOTIDE SEQUENCE [LARGE SCALE GENOMIC DNA]</scope>
    <source>
        <strain evidence="3">cv. Yunnan</strain>
        <tissue evidence="2">Vines</tissue>
    </source>
</reference>
<sequence length="88" mass="10422">MYIYIRVTGYSEIEQEKLNLINSTYKTLERLEKKETCSFEQQRAINDVRQWVLQQTLQRVLKTLNGSLNPELHLHTIRVNISMLGTLK</sequence>